<dbReference type="PANTHER" id="PTHR23419:SF8">
    <property type="entry name" value="FI09726P"/>
    <property type="match status" value="1"/>
</dbReference>
<dbReference type="AlphaFoldDB" id="A0A517MRU3"/>
<evidence type="ECO:0000313" key="2">
    <source>
        <dbReference type="EMBL" id="QDS97601.1"/>
    </source>
</evidence>
<evidence type="ECO:0000313" key="3">
    <source>
        <dbReference type="Proteomes" id="UP000319852"/>
    </source>
</evidence>
<dbReference type="Proteomes" id="UP000319852">
    <property type="component" value="Chromosome"/>
</dbReference>
<dbReference type="Pfam" id="PF03091">
    <property type="entry name" value="CutA1"/>
    <property type="match status" value="1"/>
</dbReference>
<gene>
    <name evidence="2" type="primary">cutA</name>
    <name evidence="2" type="ORF">HG15A2_08640</name>
</gene>
<keyword evidence="3" id="KW-1185">Reference proteome</keyword>
<organism evidence="2 3">
    <name type="scientific">Adhaeretor mobilis</name>
    <dbReference type="NCBI Taxonomy" id="1930276"/>
    <lineage>
        <taxon>Bacteria</taxon>
        <taxon>Pseudomonadati</taxon>
        <taxon>Planctomycetota</taxon>
        <taxon>Planctomycetia</taxon>
        <taxon>Pirellulales</taxon>
        <taxon>Lacipirellulaceae</taxon>
        <taxon>Adhaeretor</taxon>
    </lineage>
</organism>
<sequence length="108" mass="11942">MTNFLILSTTTSHREAAQKIANALVESRLAACVQIAGPVTSVYRWQGKVEQAQEWTLSVKTSQSHFEEVIAKIARLHDYDCPEIIATPIVAGSEAYLQWLGEQLGPQT</sequence>
<evidence type="ECO:0000256" key="1">
    <source>
        <dbReference type="ARBA" id="ARBA00010169"/>
    </source>
</evidence>
<dbReference type="InterPro" id="IPR004323">
    <property type="entry name" value="Ion_tolerance_CutA"/>
</dbReference>
<dbReference type="GO" id="GO:0005507">
    <property type="term" value="F:copper ion binding"/>
    <property type="evidence" value="ECO:0007669"/>
    <property type="project" value="TreeGrafter"/>
</dbReference>
<dbReference type="OrthoDB" id="37622at2"/>
<dbReference type="KEGG" id="amob:HG15A2_08640"/>
<proteinExistence type="inferred from homology"/>
<dbReference type="SUPFAM" id="SSF54913">
    <property type="entry name" value="GlnB-like"/>
    <property type="match status" value="1"/>
</dbReference>
<dbReference type="InterPro" id="IPR011322">
    <property type="entry name" value="N-reg_PII-like_a/b"/>
</dbReference>
<dbReference type="PANTHER" id="PTHR23419">
    <property type="entry name" value="DIVALENT CATION TOLERANCE CUTA-RELATED"/>
    <property type="match status" value="1"/>
</dbReference>
<accession>A0A517MRU3</accession>
<dbReference type="Gene3D" id="3.30.70.120">
    <property type="match status" value="1"/>
</dbReference>
<dbReference type="GO" id="GO:0010038">
    <property type="term" value="P:response to metal ion"/>
    <property type="evidence" value="ECO:0007669"/>
    <property type="project" value="InterPro"/>
</dbReference>
<reference evidence="2 3" key="1">
    <citation type="submission" date="2019-02" db="EMBL/GenBank/DDBJ databases">
        <title>Deep-cultivation of Planctomycetes and their phenomic and genomic characterization uncovers novel biology.</title>
        <authorList>
            <person name="Wiegand S."/>
            <person name="Jogler M."/>
            <person name="Boedeker C."/>
            <person name="Pinto D."/>
            <person name="Vollmers J."/>
            <person name="Rivas-Marin E."/>
            <person name="Kohn T."/>
            <person name="Peeters S.H."/>
            <person name="Heuer A."/>
            <person name="Rast P."/>
            <person name="Oberbeckmann S."/>
            <person name="Bunk B."/>
            <person name="Jeske O."/>
            <person name="Meyerdierks A."/>
            <person name="Storesund J.E."/>
            <person name="Kallscheuer N."/>
            <person name="Luecker S."/>
            <person name="Lage O.M."/>
            <person name="Pohl T."/>
            <person name="Merkel B.J."/>
            <person name="Hornburger P."/>
            <person name="Mueller R.-W."/>
            <person name="Bruemmer F."/>
            <person name="Labrenz M."/>
            <person name="Spormann A.M."/>
            <person name="Op den Camp H."/>
            <person name="Overmann J."/>
            <person name="Amann R."/>
            <person name="Jetten M.S.M."/>
            <person name="Mascher T."/>
            <person name="Medema M.H."/>
            <person name="Devos D.P."/>
            <person name="Kaster A.-K."/>
            <person name="Ovreas L."/>
            <person name="Rohde M."/>
            <person name="Galperin M.Y."/>
            <person name="Jogler C."/>
        </authorList>
    </citation>
    <scope>NUCLEOTIDE SEQUENCE [LARGE SCALE GENOMIC DNA]</scope>
    <source>
        <strain evidence="2 3">HG15A2</strain>
    </source>
</reference>
<comment type="similarity">
    <text evidence="1">Belongs to the CutA family.</text>
</comment>
<dbReference type="RefSeq" id="WP_145058109.1">
    <property type="nucleotide sequence ID" value="NZ_CP036263.1"/>
</dbReference>
<dbReference type="InterPro" id="IPR015867">
    <property type="entry name" value="N-reg_PII/ATP_PRibTrfase_C"/>
</dbReference>
<dbReference type="EMBL" id="CP036263">
    <property type="protein sequence ID" value="QDS97601.1"/>
    <property type="molecule type" value="Genomic_DNA"/>
</dbReference>
<name>A0A517MRU3_9BACT</name>
<protein>
    <submittedName>
        <fullName evidence="2">Divalent-cation tolerance protein CutA</fullName>
    </submittedName>
</protein>